<dbReference type="AlphaFoldDB" id="A0A8H7KFQ6"/>
<reference evidence="1 2" key="1">
    <citation type="journal article" name="Sci. Rep.">
        <title>Telomere-to-telomere assembled and centromere annotated genomes of the two main subspecies of the button mushroom Agaricus bisporus reveal especially polymorphic chromosome ends.</title>
        <authorList>
            <person name="Sonnenberg A.S.M."/>
            <person name="Sedaghat-Telgerd N."/>
            <person name="Lavrijssen B."/>
            <person name="Ohm R.A."/>
            <person name="Hendrickx P.M."/>
            <person name="Scholtmeijer K."/>
            <person name="Baars J.J.P."/>
            <person name="van Peer A."/>
        </authorList>
    </citation>
    <scope>NUCLEOTIDE SEQUENCE [LARGE SCALE GENOMIC DNA]</scope>
    <source>
        <strain evidence="1 2">H119_p4</strain>
    </source>
</reference>
<accession>A0A8H7KFQ6</accession>
<evidence type="ECO:0000313" key="2">
    <source>
        <dbReference type="Proteomes" id="UP000629468"/>
    </source>
</evidence>
<comment type="caution">
    <text evidence="1">The sequence shown here is derived from an EMBL/GenBank/DDBJ whole genome shotgun (WGS) entry which is preliminary data.</text>
</comment>
<name>A0A8H7KFQ6_AGABI</name>
<proteinExistence type="predicted"/>
<organism evidence="1 2">
    <name type="scientific">Agaricus bisporus var. burnettii</name>
    <dbReference type="NCBI Taxonomy" id="192524"/>
    <lineage>
        <taxon>Eukaryota</taxon>
        <taxon>Fungi</taxon>
        <taxon>Dikarya</taxon>
        <taxon>Basidiomycota</taxon>
        <taxon>Agaricomycotina</taxon>
        <taxon>Agaricomycetes</taxon>
        <taxon>Agaricomycetidae</taxon>
        <taxon>Agaricales</taxon>
        <taxon>Agaricineae</taxon>
        <taxon>Agaricaceae</taxon>
        <taxon>Agaricus</taxon>
    </lineage>
</organism>
<sequence>MGMFTSSRNLFHVLTQHHRLYVLPSSILVPWSHYGGCEYPQPSRFNTSRRIEVVNLCEHSILIPRLRGANTIWEI</sequence>
<dbReference type="Proteomes" id="UP000629468">
    <property type="component" value="Unassembled WGS sequence"/>
</dbReference>
<dbReference type="EMBL" id="JABXXO010000008">
    <property type="protein sequence ID" value="KAF7771823.1"/>
    <property type="molecule type" value="Genomic_DNA"/>
</dbReference>
<gene>
    <name evidence="1" type="ORF">Agabi119p4_6134</name>
</gene>
<evidence type="ECO:0000313" key="1">
    <source>
        <dbReference type="EMBL" id="KAF7771823.1"/>
    </source>
</evidence>
<protein>
    <submittedName>
        <fullName evidence="1">Uncharacterized protein</fullName>
    </submittedName>
</protein>